<evidence type="ECO:0000256" key="4">
    <source>
        <dbReference type="ARBA" id="ARBA00022729"/>
    </source>
</evidence>
<dbReference type="GO" id="GO:0006508">
    <property type="term" value="P:proteolysis"/>
    <property type="evidence" value="ECO:0007669"/>
    <property type="project" value="UniProtKB-KW"/>
</dbReference>
<protein>
    <submittedName>
        <fullName evidence="8">Uncharacterized protein</fullName>
    </submittedName>
</protein>
<dbReference type="Pfam" id="PF02970">
    <property type="entry name" value="TBCA"/>
    <property type="match status" value="1"/>
</dbReference>
<evidence type="ECO:0000256" key="5">
    <source>
        <dbReference type="ARBA" id="ARBA00022801"/>
    </source>
</evidence>
<dbReference type="Proteomes" id="UP000054988">
    <property type="component" value="Unassembled WGS sequence"/>
</dbReference>
<evidence type="ECO:0000313" key="9">
    <source>
        <dbReference type="Proteomes" id="UP000054988"/>
    </source>
</evidence>
<dbReference type="GO" id="GO:0070008">
    <property type="term" value="F:serine-type exopeptidase activity"/>
    <property type="evidence" value="ECO:0007669"/>
    <property type="project" value="InterPro"/>
</dbReference>
<dbReference type="GO" id="GO:0008239">
    <property type="term" value="F:dipeptidyl-peptidase activity"/>
    <property type="evidence" value="ECO:0007669"/>
    <property type="project" value="TreeGrafter"/>
</dbReference>
<proteinExistence type="inferred from homology"/>
<gene>
    <name evidence="8" type="ORF">WG66_11808</name>
</gene>
<accession>A0A0W0FH47</accession>
<dbReference type="eggNOG" id="KOG2182">
    <property type="taxonomic scope" value="Eukaryota"/>
</dbReference>
<keyword evidence="5" id="KW-0378">Hydrolase</keyword>
<dbReference type="SUPFAM" id="SSF46988">
    <property type="entry name" value="Tubulin chaperone cofactor A"/>
    <property type="match status" value="1"/>
</dbReference>
<keyword evidence="3" id="KW-0645">Protease</keyword>
<dbReference type="InterPro" id="IPR004226">
    <property type="entry name" value="TBCA"/>
</dbReference>
<evidence type="ECO:0000313" key="8">
    <source>
        <dbReference type="EMBL" id="KTB35643.1"/>
    </source>
</evidence>
<dbReference type="InterPro" id="IPR036126">
    <property type="entry name" value="TBCA_sf"/>
</dbReference>
<name>A0A0W0FH47_MONRR</name>
<dbReference type="PANTHER" id="PTHR11010:SF23">
    <property type="entry name" value="SERINE PEPTIDASE"/>
    <property type="match status" value="1"/>
</dbReference>
<evidence type="ECO:0000256" key="1">
    <source>
        <dbReference type="ARBA" id="ARBA00006806"/>
    </source>
</evidence>
<evidence type="ECO:0000256" key="2">
    <source>
        <dbReference type="ARBA" id="ARBA00011079"/>
    </source>
</evidence>
<keyword evidence="7" id="KW-0143">Chaperone</keyword>
<dbReference type="PANTHER" id="PTHR11010">
    <property type="entry name" value="PROTEASE S28 PRO-X CARBOXYPEPTIDASE-RELATED"/>
    <property type="match status" value="1"/>
</dbReference>
<dbReference type="GO" id="GO:0007021">
    <property type="term" value="P:tubulin complex assembly"/>
    <property type="evidence" value="ECO:0007669"/>
    <property type="project" value="InterPro"/>
</dbReference>
<keyword evidence="4" id="KW-0732">Signal</keyword>
<dbReference type="InterPro" id="IPR008758">
    <property type="entry name" value="Peptidase_S28"/>
</dbReference>
<dbReference type="Gene3D" id="1.20.58.90">
    <property type="match status" value="1"/>
</dbReference>
<dbReference type="Pfam" id="PF05577">
    <property type="entry name" value="Peptidase_S28"/>
    <property type="match status" value="1"/>
</dbReference>
<comment type="similarity">
    <text evidence="1">Belongs to the TBCA family.</text>
</comment>
<dbReference type="GO" id="GO:0007023">
    <property type="term" value="P:post-chaperonin tubulin folding pathway"/>
    <property type="evidence" value="ECO:0007669"/>
    <property type="project" value="InterPro"/>
</dbReference>
<dbReference type="EMBL" id="LATX01001986">
    <property type="protein sequence ID" value="KTB35643.1"/>
    <property type="molecule type" value="Genomic_DNA"/>
</dbReference>
<reference evidence="8 9" key="1">
    <citation type="submission" date="2015-12" db="EMBL/GenBank/DDBJ databases">
        <title>Draft genome sequence of Moniliophthora roreri, the causal agent of frosty pod rot of cacao.</title>
        <authorList>
            <person name="Aime M.C."/>
            <person name="Diaz-Valderrama J.R."/>
            <person name="Kijpornyongpan T."/>
            <person name="Phillips-Mora W."/>
        </authorList>
    </citation>
    <scope>NUCLEOTIDE SEQUENCE [LARGE SCALE GENOMIC DNA]</scope>
    <source>
        <strain evidence="8 9">MCA 2952</strain>
    </source>
</reference>
<comment type="caution">
    <text evidence="8">The sequence shown here is derived from an EMBL/GenBank/DDBJ whole genome shotgun (WGS) entry which is preliminary data.</text>
</comment>
<organism evidence="8 9">
    <name type="scientific">Moniliophthora roreri</name>
    <name type="common">Frosty pod rot fungus</name>
    <name type="synonym">Monilia roreri</name>
    <dbReference type="NCBI Taxonomy" id="221103"/>
    <lineage>
        <taxon>Eukaryota</taxon>
        <taxon>Fungi</taxon>
        <taxon>Dikarya</taxon>
        <taxon>Basidiomycota</taxon>
        <taxon>Agaricomycotina</taxon>
        <taxon>Agaricomycetes</taxon>
        <taxon>Agaricomycetidae</taxon>
        <taxon>Agaricales</taxon>
        <taxon>Marasmiineae</taxon>
        <taxon>Marasmiaceae</taxon>
        <taxon>Moniliophthora</taxon>
    </lineage>
</organism>
<evidence type="ECO:0000256" key="6">
    <source>
        <dbReference type="ARBA" id="ARBA00023180"/>
    </source>
</evidence>
<evidence type="ECO:0000256" key="7">
    <source>
        <dbReference type="ARBA" id="ARBA00023186"/>
    </source>
</evidence>
<comment type="similarity">
    <text evidence="2">Belongs to the peptidase S28 family.</text>
</comment>
<evidence type="ECO:0000256" key="3">
    <source>
        <dbReference type="ARBA" id="ARBA00022670"/>
    </source>
</evidence>
<dbReference type="GO" id="GO:0048487">
    <property type="term" value="F:beta-tubulin binding"/>
    <property type="evidence" value="ECO:0007669"/>
    <property type="project" value="InterPro"/>
</dbReference>
<dbReference type="InterPro" id="IPR029058">
    <property type="entry name" value="AB_hydrolase_fold"/>
</dbReference>
<sequence>MSDANTLKRQLKIKSGAAKRLLKENGLYRKEAQDLLARREKLIADGVNTDEWEVKNATNMYEESNKMIRDSSDRLLSVIAELKELVNAAHKEAEFAEDVELKNAESILREANSWKYLTNTTINGQFAQNFSGATIVLEHRFFGPSNPRPDLSEESLKYLTIQQAMDDLVYFAKNVQLPMPGGDQVPPNKVPWILIGGSYSGALTTNPGVFWAGYSSSGVVQPILDFWQYYEPIRQNMPQNCSADVQRVIAFVDESFASGDQARISAVKANFGLQDLLHADDVVGALRNPIWDWQMLQPYASDRSFFDFCDALEVKDGVNAPSSGWGLTYAYEAMGRYFRTFYLDELCGTGVPVESCLDTYDSSWPYWTDPALDNETRSWLWMVCSEVGWYQIGPQTSQAPALVSQLVSEETYQRTCTMYFPKTFTLSDRPKVLETTSSFHGWDVQVQRLFVANGRRDPWLEATLSATSQNIASTDMRPIVISDGFHCSDMSTNAAVVDPTILDVQQKALTSVKGWLSMFQETNLTETTPSRGNDTPENAASRPDPMQYCCVILGWITLTLYS</sequence>
<dbReference type="AlphaFoldDB" id="A0A0W0FH47"/>
<dbReference type="Gene3D" id="3.40.50.1820">
    <property type="entry name" value="alpha/beta hydrolase"/>
    <property type="match status" value="2"/>
</dbReference>
<keyword evidence="6" id="KW-0325">Glycoprotein</keyword>